<evidence type="ECO:0000313" key="2">
    <source>
        <dbReference type="EMBL" id="KAG6687632.1"/>
    </source>
</evidence>
<name>A0A922DNT2_CARIL</name>
<dbReference type="AlphaFoldDB" id="A0A922DNT2"/>
<evidence type="ECO:0000313" key="3">
    <source>
        <dbReference type="Proteomes" id="UP000811246"/>
    </source>
</evidence>
<comment type="caution">
    <text evidence="2">The sequence shown here is derived from an EMBL/GenBank/DDBJ whole genome shotgun (WGS) entry which is preliminary data.</text>
</comment>
<organism evidence="2 3">
    <name type="scientific">Carya illinoinensis</name>
    <name type="common">Pecan</name>
    <dbReference type="NCBI Taxonomy" id="32201"/>
    <lineage>
        <taxon>Eukaryota</taxon>
        <taxon>Viridiplantae</taxon>
        <taxon>Streptophyta</taxon>
        <taxon>Embryophyta</taxon>
        <taxon>Tracheophyta</taxon>
        <taxon>Spermatophyta</taxon>
        <taxon>Magnoliopsida</taxon>
        <taxon>eudicotyledons</taxon>
        <taxon>Gunneridae</taxon>
        <taxon>Pentapetalae</taxon>
        <taxon>rosids</taxon>
        <taxon>fabids</taxon>
        <taxon>Fagales</taxon>
        <taxon>Juglandaceae</taxon>
        <taxon>Carya</taxon>
    </lineage>
</organism>
<protein>
    <submittedName>
        <fullName evidence="2">Uncharacterized protein</fullName>
    </submittedName>
</protein>
<dbReference type="EMBL" id="CM031835">
    <property type="protein sequence ID" value="KAG6687632.1"/>
    <property type="molecule type" value="Genomic_DNA"/>
</dbReference>
<feature type="compositionally biased region" description="Basic residues" evidence="1">
    <location>
        <begin position="102"/>
        <end position="112"/>
    </location>
</feature>
<dbReference type="Proteomes" id="UP000811246">
    <property type="component" value="Chromosome 11"/>
</dbReference>
<accession>A0A922DNT2</accession>
<proteinExistence type="predicted"/>
<feature type="region of interest" description="Disordered" evidence="1">
    <location>
        <begin position="99"/>
        <end position="118"/>
    </location>
</feature>
<evidence type="ECO:0000256" key="1">
    <source>
        <dbReference type="SAM" id="MobiDB-lite"/>
    </source>
</evidence>
<gene>
    <name evidence="2" type="ORF">I3842_11G082500</name>
</gene>
<sequence length="151" mass="17192">MPTKTLTYSKEKSVLLKVYVEHPRKKRVSQGPHHHHHHHNHHLHQTIRREVILYNVNAGASSKGYDGRAQLLQKSKHPKTPGCFGNWKILLPSLFRSLTGSKGKKERKKNKKQSAWTSGKIKAITKSLQMQKKKRGFISGCINSTVGKSRS</sequence>
<reference evidence="2" key="1">
    <citation type="submission" date="2021-01" db="EMBL/GenBank/DDBJ databases">
        <authorList>
            <person name="Lovell J.T."/>
            <person name="Bentley N."/>
            <person name="Bhattarai G."/>
            <person name="Jenkins J.W."/>
            <person name="Sreedasyam A."/>
            <person name="Alarcon Y."/>
            <person name="Bock C."/>
            <person name="Boston L."/>
            <person name="Carlson J."/>
            <person name="Cervantes K."/>
            <person name="Clermont K."/>
            <person name="Krom N."/>
            <person name="Kubenka K."/>
            <person name="Mamidi S."/>
            <person name="Mattison C."/>
            <person name="Monteros M."/>
            <person name="Pisani C."/>
            <person name="Plott C."/>
            <person name="Rajasekar S."/>
            <person name="Rhein H.S."/>
            <person name="Rohla C."/>
            <person name="Song M."/>
            <person name="Hilaire R.S."/>
            <person name="Shu S."/>
            <person name="Wells L."/>
            <person name="Wang X."/>
            <person name="Webber J."/>
            <person name="Heerema R.J."/>
            <person name="Klein P."/>
            <person name="Conner P."/>
            <person name="Grauke L."/>
            <person name="Grimwood J."/>
            <person name="Schmutz J."/>
            <person name="Randall J.J."/>
        </authorList>
    </citation>
    <scope>NUCLEOTIDE SEQUENCE</scope>
    <source>
        <tissue evidence="2">Leaf</tissue>
    </source>
</reference>